<dbReference type="OrthoDB" id="8186735at2759"/>
<dbReference type="EMBL" id="CVRI01000064">
    <property type="protein sequence ID" value="CRL04968.1"/>
    <property type="molecule type" value="Genomic_DNA"/>
</dbReference>
<evidence type="ECO:0000313" key="2">
    <source>
        <dbReference type="EMBL" id="CRL04968.1"/>
    </source>
</evidence>
<dbReference type="Proteomes" id="UP000183832">
    <property type="component" value="Unassembled WGS sequence"/>
</dbReference>
<sequence length="190" mass="22154">MKLIKLQLCLTLFLKFVEGNPGAQIYWSSVTNASNPTFFSDFNVNIFNDTDGITKLNLTFTQIEDMEKFIITIVIKQNSKKGMKDFDRELLRINADTCKQSQGTFKDYIVRSIYKDIRKYSTVKFSCPQPKGTFYLRKFILPGSIPFMDKFLRNAFRGYFEFSFLIRAKPFNKKLADGFCVKVYGVYSFE</sequence>
<accession>A0A1J1IY05</accession>
<protein>
    <submittedName>
        <fullName evidence="2">CLUMA_CG018314, isoform A</fullName>
    </submittedName>
</protein>
<gene>
    <name evidence="2" type="ORF">CLUMA_CG018314</name>
</gene>
<organism evidence="2 3">
    <name type="scientific">Clunio marinus</name>
    <dbReference type="NCBI Taxonomy" id="568069"/>
    <lineage>
        <taxon>Eukaryota</taxon>
        <taxon>Metazoa</taxon>
        <taxon>Ecdysozoa</taxon>
        <taxon>Arthropoda</taxon>
        <taxon>Hexapoda</taxon>
        <taxon>Insecta</taxon>
        <taxon>Pterygota</taxon>
        <taxon>Neoptera</taxon>
        <taxon>Endopterygota</taxon>
        <taxon>Diptera</taxon>
        <taxon>Nematocera</taxon>
        <taxon>Chironomoidea</taxon>
        <taxon>Chironomidae</taxon>
        <taxon>Clunio</taxon>
    </lineage>
</organism>
<feature type="chain" id="PRO_5012181846" evidence="1">
    <location>
        <begin position="20"/>
        <end position="190"/>
    </location>
</feature>
<keyword evidence="3" id="KW-1185">Reference proteome</keyword>
<proteinExistence type="predicted"/>
<dbReference type="InterPro" id="IPR010512">
    <property type="entry name" value="DUF1091"/>
</dbReference>
<name>A0A1J1IY05_9DIPT</name>
<dbReference type="AlphaFoldDB" id="A0A1J1IY05"/>
<dbReference type="Pfam" id="PF06477">
    <property type="entry name" value="DUF1091"/>
    <property type="match status" value="1"/>
</dbReference>
<reference evidence="2 3" key="1">
    <citation type="submission" date="2015-04" db="EMBL/GenBank/DDBJ databases">
        <authorList>
            <person name="Syromyatnikov M.Y."/>
            <person name="Popov V.N."/>
        </authorList>
    </citation>
    <scope>NUCLEOTIDE SEQUENCE [LARGE SCALE GENOMIC DNA]</scope>
</reference>
<feature type="signal peptide" evidence="1">
    <location>
        <begin position="1"/>
        <end position="19"/>
    </location>
</feature>
<keyword evidence="1" id="KW-0732">Signal</keyword>
<evidence type="ECO:0000256" key="1">
    <source>
        <dbReference type="SAM" id="SignalP"/>
    </source>
</evidence>
<evidence type="ECO:0000313" key="3">
    <source>
        <dbReference type="Proteomes" id="UP000183832"/>
    </source>
</evidence>